<protein>
    <submittedName>
        <fullName evidence="1">Uncharacterized protein</fullName>
    </submittedName>
</protein>
<dbReference type="InterPro" id="IPR045365">
    <property type="entry name" value="DUF5884"/>
</dbReference>
<name>A0A2L2DHW7_MIMIV</name>
<reference evidence="1" key="1">
    <citation type="journal article" date="2017" name="Front. Microbiol.">
        <title>Genome Characterization of the First Mimiviruses of Lineage C Isolated in Brazil.</title>
        <authorList>
            <person name="Assis F.L."/>
            <person name="Franco-Luiz A.P.M."/>
            <person name="Dos Santos R.N."/>
            <person name="Campos F.S."/>
            <person name="Dornas F.P."/>
            <person name="Borato P.V.M."/>
            <person name="Franco A.C."/>
            <person name="Abrahao J.S."/>
            <person name="Colson P."/>
            <person name="Scola B."/>
        </authorList>
    </citation>
    <scope>NUCLEOTIDE SEQUENCE [LARGE SCALE GENOMIC DNA]</scope>
</reference>
<dbReference type="Pfam" id="PF19231">
    <property type="entry name" value="DUF5884"/>
    <property type="match status" value="1"/>
</dbReference>
<evidence type="ECO:0000313" key="1">
    <source>
        <dbReference type="EMBL" id="AVG45758.1"/>
    </source>
</evidence>
<dbReference type="Proteomes" id="UP000280369">
    <property type="component" value="Segment"/>
</dbReference>
<organismHost>
    <name type="scientific">Acanthamoeba polyphaga</name>
    <name type="common">Amoeba</name>
    <dbReference type="NCBI Taxonomy" id="5757"/>
</organismHost>
<dbReference type="EMBL" id="MG602507">
    <property type="protein sequence ID" value="AVG45758.1"/>
    <property type="molecule type" value="Genomic_DNA"/>
</dbReference>
<organism evidence="1">
    <name type="scientific">Acanthamoeba polyphaga mimivirus</name>
    <name type="common">APMV</name>
    <dbReference type="NCBI Taxonomy" id="212035"/>
    <lineage>
        <taxon>Viruses</taxon>
        <taxon>Varidnaviria</taxon>
        <taxon>Bamfordvirae</taxon>
        <taxon>Nucleocytoviricota</taxon>
        <taxon>Megaviricetes</taxon>
        <taxon>Imitervirales</taxon>
        <taxon>Mimiviridae</taxon>
        <taxon>Megamimivirinae</taxon>
        <taxon>Mimivirus</taxon>
        <taxon>Mimivirus bradfordmassiliense</taxon>
    </lineage>
</organism>
<sequence length="214" mass="24998">MSTKYSNINKLLKTIKKLSNDELTTVILKAKKQKQLLNNNDYMKSIPNIFKDQIKSIIFLKNYDSELDNIDDFSRIECDGKIKFNNGLTIMSSTKYMLHRDNDDEIDLGFLYNKKYYVISHNLYHGCDEIDLEFDKKALLLLDILEMEINSLNKKMLAVLLNNFIAMTDNICCPDSYDGISQFNCKKIESNKKNNKDNNNIYYSDGDITKFKFI</sequence>
<accession>A0A2L2DHW7</accession>
<proteinExistence type="predicted"/>